<reference evidence="9" key="1">
    <citation type="submission" date="2021-05" db="EMBL/GenBank/DDBJ databases">
        <authorList>
            <person name="Alioto T."/>
            <person name="Alioto T."/>
            <person name="Gomez Garrido J."/>
        </authorList>
    </citation>
    <scope>NUCLEOTIDE SEQUENCE</scope>
</reference>
<evidence type="ECO:0000256" key="5">
    <source>
        <dbReference type="ARBA" id="ARBA00022664"/>
    </source>
</evidence>
<dbReference type="GO" id="GO:0016607">
    <property type="term" value="C:nuclear speck"/>
    <property type="evidence" value="ECO:0007669"/>
    <property type="project" value="UniProtKB-SubCell"/>
</dbReference>
<comment type="subcellular location">
    <subcellularLocation>
        <location evidence="1">Nucleus speckle</location>
    </subcellularLocation>
    <subcellularLocation>
        <location evidence="2">Nucleus</location>
        <location evidence="2">Nucleolus</location>
    </subcellularLocation>
</comment>
<keyword evidence="5" id="KW-0507">mRNA processing</keyword>
<dbReference type="GO" id="GO:0006397">
    <property type="term" value="P:mRNA processing"/>
    <property type="evidence" value="ECO:0007669"/>
    <property type="project" value="UniProtKB-KW"/>
</dbReference>
<feature type="compositionally biased region" description="Basic and acidic residues" evidence="8">
    <location>
        <begin position="138"/>
        <end position="167"/>
    </location>
</feature>
<feature type="compositionally biased region" description="Polar residues" evidence="8">
    <location>
        <begin position="70"/>
        <end position="79"/>
    </location>
</feature>
<feature type="compositionally biased region" description="Basic residues" evidence="8">
    <location>
        <begin position="128"/>
        <end position="137"/>
    </location>
</feature>
<protein>
    <recommendedName>
        <fullName evidence="4">ADP-ribosylation factor-like protein 6-interacting protein 4</fullName>
    </recommendedName>
</protein>
<feature type="compositionally biased region" description="Polar residues" evidence="8">
    <location>
        <begin position="261"/>
        <end position="281"/>
    </location>
</feature>
<keyword evidence="6" id="KW-0508">mRNA splicing</keyword>
<dbReference type="InterPro" id="IPR019532">
    <property type="entry name" value="Nucl_RNA-splicing_assoc_SR-25"/>
</dbReference>
<evidence type="ECO:0000313" key="9">
    <source>
        <dbReference type="EMBL" id="CAG6617952.1"/>
    </source>
</evidence>
<feature type="compositionally biased region" description="Low complexity" evidence="8">
    <location>
        <begin position="95"/>
        <end position="122"/>
    </location>
</feature>
<feature type="region of interest" description="Disordered" evidence="8">
    <location>
        <begin position="1"/>
        <end position="167"/>
    </location>
</feature>
<dbReference type="GO" id="GO:0005730">
    <property type="term" value="C:nucleolus"/>
    <property type="evidence" value="ECO:0007669"/>
    <property type="project" value="UniProtKB-SubCell"/>
</dbReference>
<organism evidence="9">
    <name type="scientific">Cacopsylla melanoneura</name>
    <dbReference type="NCBI Taxonomy" id="428564"/>
    <lineage>
        <taxon>Eukaryota</taxon>
        <taxon>Metazoa</taxon>
        <taxon>Ecdysozoa</taxon>
        <taxon>Arthropoda</taxon>
        <taxon>Hexapoda</taxon>
        <taxon>Insecta</taxon>
        <taxon>Pterygota</taxon>
        <taxon>Neoptera</taxon>
        <taxon>Paraneoptera</taxon>
        <taxon>Hemiptera</taxon>
        <taxon>Sternorrhyncha</taxon>
        <taxon>Psylloidea</taxon>
        <taxon>Psyllidae</taxon>
        <taxon>Psyllinae</taxon>
        <taxon>Cacopsylla</taxon>
    </lineage>
</organism>
<evidence type="ECO:0000256" key="1">
    <source>
        <dbReference type="ARBA" id="ARBA00004324"/>
    </source>
</evidence>
<evidence type="ECO:0000256" key="4">
    <source>
        <dbReference type="ARBA" id="ARBA00017993"/>
    </source>
</evidence>
<comment type="similarity">
    <text evidence="3">Belongs to the ARL6IP4 family.</text>
</comment>
<feature type="compositionally biased region" description="Basic residues" evidence="8">
    <location>
        <begin position="1"/>
        <end position="25"/>
    </location>
</feature>
<evidence type="ECO:0000256" key="6">
    <source>
        <dbReference type="ARBA" id="ARBA00023187"/>
    </source>
</evidence>
<feature type="region of interest" description="Disordered" evidence="8">
    <location>
        <begin position="258"/>
        <end position="281"/>
    </location>
</feature>
<name>A0A8D8M554_9HEMI</name>
<feature type="compositionally biased region" description="Basic and acidic residues" evidence="8">
    <location>
        <begin position="26"/>
        <end position="40"/>
    </location>
</feature>
<evidence type="ECO:0000256" key="2">
    <source>
        <dbReference type="ARBA" id="ARBA00004604"/>
    </source>
</evidence>
<evidence type="ECO:0000256" key="3">
    <source>
        <dbReference type="ARBA" id="ARBA00006852"/>
    </source>
</evidence>
<evidence type="ECO:0000256" key="8">
    <source>
        <dbReference type="SAM" id="MobiDB-lite"/>
    </source>
</evidence>
<feature type="compositionally biased region" description="Basic residues" evidence="8">
    <location>
        <begin position="83"/>
        <end position="94"/>
    </location>
</feature>
<dbReference type="GO" id="GO:0008380">
    <property type="term" value="P:RNA splicing"/>
    <property type="evidence" value="ECO:0007669"/>
    <property type="project" value="UniProtKB-KW"/>
</dbReference>
<evidence type="ECO:0000256" key="7">
    <source>
        <dbReference type="ARBA" id="ARBA00023242"/>
    </source>
</evidence>
<accession>A0A8D8M554</accession>
<feature type="compositionally biased region" description="Basic and acidic residues" evidence="8">
    <location>
        <begin position="49"/>
        <end position="64"/>
    </location>
</feature>
<keyword evidence="7" id="KW-0539">Nucleus</keyword>
<sequence length="281" mass="32318">MGSHKKHKYYKKKSKKSKKHKKGKINLKEIHDKLKTDKKYSNLLSTLSIKDKRSSNEKRLRSETSDEDATMSTSTSVHDSTGRRKIKYKYKKSRSSSMTSSSSSTSSYATSSSSSSPSSSSSSDEKQRKTKHKKKKLKKEEKKKKIELLNKKHEETKQWKCADEDSGKKNCDDFSYDKKRIKKIKLSNNEAAASVPGPFPTENLLQKSKAMAPMSREEWAKKQNEIRRVYDQETGRYRLIKGDGEVLEEIVSKSRHREINKQATQGDGNYFQTTLTSQLKK</sequence>
<dbReference type="AlphaFoldDB" id="A0A8D8M554"/>
<dbReference type="Pfam" id="PF10500">
    <property type="entry name" value="SR-25"/>
    <property type="match status" value="1"/>
</dbReference>
<dbReference type="EMBL" id="HBUF01040404">
    <property type="protein sequence ID" value="CAG6617952.1"/>
    <property type="molecule type" value="Transcribed_RNA"/>
</dbReference>
<dbReference type="EMBL" id="HBUF01040405">
    <property type="protein sequence ID" value="CAG6617953.1"/>
    <property type="molecule type" value="Transcribed_RNA"/>
</dbReference>
<proteinExistence type="inferred from homology"/>